<gene>
    <name evidence="1" type="ORF">SAMN05421641_12924</name>
</gene>
<dbReference type="Pfam" id="PF10932">
    <property type="entry name" value="DUF2783"/>
    <property type="match status" value="1"/>
</dbReference>
<dbReference type="InterPro" id="IPR021233">
    <property type="entry name" value="DUF2783"/>
</dbReference>
<name>A0A1N6YW28_9RHOB</name>
<evidence type="ECO:0000313" key="2">
    <source>
        <dbReference type="Proteomes" id="UP000323956"/>
    </source>
</evidence>
<sequence length="63" mass="7057">MPALTLTPNLGGHDDLYEALVRLHDGLSDEQSLRLWSRLALILMNHIGDRDVLFAAMEAARRS</sequence>
<protein>
    <recommendedName>
        <fullName evidence="3">DUF2783 domain-containing protein</fullName>
    </recommendedName>
</protein>
<dbReference type="OrthoDB" id="8420594at2"/>
<proteinExistence type="predicted"/>
<dbReference type="AlphaFoldDB" id="A0A1N6YW28"/>
<evidence type="ECO:0008006" key="3">
    <source>
        <dbReference type="Google" id="ProtNLM"/>
    </source>
</evidence>
<dbReference type="Proteomes" id="UP000323956">
    <property type="component" value="Unassembled WGS sequence"/>
</dbReference>
<evidence type="ECO:0000313" key="1">
    <source>
        <dbReference type="EMBL" id="SIR18833.1"/>
    </source>
</evidence>
<organism evidence="1 2">
    <name type="scientific">Paracoccus thiocyanatus</name>
    <dbReference type="NCBI Taxonomy" id="34006"/>
    <lineage>
        <taxon>Bacteria</taxon>
        <taxon>Pseudomonadati</taxon>
        <taxon>Pseudomonadota</taxon>
        <taxon>Alphaproteobacteria</taxon>
        <taxon>Rhodobacterales</taxon>
        <taxon>Paracoccaceae</taxon>
        <taxon>Paracoccus</taxon>
    </lineage>
</organism>
<dbReference type="RefSeq" id="WP_149766632.1">
    <property type="nucleotide sequence ID" value="NZ_FTMK01000029.1"/>
</dbReference>
<accession>A0A1N6YW28</accession>
<reference evidence="1 2" key="1">
    <citation type="submission" date="2017-01" db="EMBL/GenBank/DDBJ databases">
        <authorList>
            <person name="Varghese N."/>
            <person name="Submissions S."/>
        </authorList>
    </citation>
    <scope>NUCLEOTIDE SEQUENCE [LARGE SCALE GENOMIC DNA]</scope>
    <source>
        <strain evidence="1 2">ATCC 700171</strain>
    </source>
</reference>
<dbReference type="EMBL" id="FTMK01000029">
    <property type="protein sequence ID" value="SIR18833.1"/>
    <property type="molecule type" value="Genomic_DNA"/>
</dbReference>